<feature type="transmembrane region" description="Helical" evidence="1">
    <location>
        <begin position="48"/>
        <end position="69"/>
    </location>
</feature>
<name>A0AAN9R7G5_CANGL</name>
<sequence>MIGGYISGAIEKEANERFWSNCVDSRDLANIPYTDTVRKRKMVRLYPFILFTLGTFTGSIVISSSLFSIKLAHGISSDFLFHNPFSACFLEDKEP</sequence>
<dbReference type="AlphaFoldDB" id="A0AAN9R7G5"/>
<keyword evidence="1" id="KW-0472">Membrane</keyword>
<keyword evidence="3" id="KW-1185">Reference proteome</keyword>
<proteinExistence type="predicted"/>
<accession>A0AAN9R7G5</accession>
<evidence type="ECO:0000313" key="2">
    <source>
        <dbReference type="EMBL" id="KAK7360694.1"/>
    </source>
</evidence>
<dbReference type="EMBL" id="JAYMYQ010000001">
    <property type="protein sequence ID" value="KAK7360694.1"/>
    <property type="molecule type" value="Genomic_DNA"/>
</dbReference>
<gene>
    <name evidence="2" type="ORF">VNO77_02703</name>
</gene>
<evidence type="ECO:0000256" key="1">
    <source>
        <dbReference type="SAM" id="Phobius"/>
    </source>
</evidence>
<comment type="caution">
    <text evidence="2">The sequence shown here is derived from an EMBL/GenBank/DDBJ whole genome shotgun (WGS) entry which is preliminary data.</text>
</comment>
<evidence type="ECO:0000313" key="3">
    <source>
        <dbReference type="Proteomes" id="UP001367508"/>
    </source>
</evidence>
<keyword evidence="1" id="KW-0812">Transmembrane</keyword>
<protein>
    <submittedName>
        <fullName evidence="2">Uncharacterized protein</fullName>
    </submittedName>
</protein>
<reference evidence="2 3" key="1">
    <citation type="submission" date="2024-01" db="EMBL/GenBank/DDBJ databases">
        <title>The genomes of 5 underutilized Papilionoideae crops provide insights into root nodulation and disease resistanc.</title>
        <authorList>
            <person name="Jiang F."/>
        </authorList>
    </citation>
    <scope>NUCLEOTIDE SEQUENCE [LARGE SCALE GENOMIC DNA]</scope>
    <source>
        <strain evidence="2">LVBAO_FW01</strain>
        <tissue evidence="2">Leaves</tissue>
    </source>
</reference>
<keyword evidence="1" id="KW-1133">Transmembrane helix</keyword>
<dbReference type="Proteomes" id="UP001367508">
    <property type="component" value="Unassembled WGS sequence"/>
</dbReference>
<organism evidence="2 3">
    <name type="scientific">Canavalia gladiata</name>
    <name type="common">Sword bean</name>
    <name type="synonym">Dolichos gladiatus</name>
    <dbReference type="NCBI Taxonomy" id="3824"/>
    <lineage>
        <taxon>Eukaryota</taxon>
        <taxon>Viridiplantae</taxon>
        <taxon>Streptophyta</taxon>
        <taxon>Embryophyta</taxon>
        <taxon>Tracheophyta</taxon>
        <taxon>Spermatophyta</taxon>
        <taxon>Magnoliopsida</taxon>
        <taxon>eudicotyledons</taxon>
        <taxon>Gunneridae</taxon>
        <taxon>Pentapetalae</taxon>
        <taxon>rosids</taxon>
        <taxon>fabids</taxon>
        <taxon>Fabales</taxon>
        <taxon>Fabaceae</taxon>
        <taxon>Papilionoideae</taxon>
        <taxon>50 kb inversion clade</taxon>
        <taxon>NPAAA clade</taxon>
        <taxon>indigoferoid/millettioid clade</taxon>
        <taxon>Phaseoleae</taxon>
        <taxon>Canavalia</taxon>
    </lineage>
</organism>